<evidence type="ECO:0000256" key="1">
    <source>
        <dbReference type="ARBA" id="ARBA00007843"/>
    </source>
</evidence>
<evidence type="ECO:0000313" key="5">
    <source>
        <dbReference type="Proteomes" id="UP001642360"/>
    </source>
</evidence>
<dbReference type="PROSITE" id="PS51257">
    <property type="entry name" value="PROKAR_LIPOPROTEIN"/>
    <property type="match status" value="1"/>
</dbReference>
<protein>
    <recommendedName>
        <fullName evidence="3">FAS1 domain-containing protein</fullName>
    </recommendedName>
</protein>
<dbReference type="PROSITE" id="PS50213">
    <property type="entry name" value="FAS1"/>
    <property type="match status" value="1"/>
</dbReference>
<dbReference type="Gene3D" id="2.30.180.10">
    <property type="entry name" value="FAS1 domain"/>
    <property type="match status" value="1"/>
</dbReference>
<comment type="similarity">
    <text evidence="1">Belongs to the fasciclin-like AGP family.</text>
</comment>
<keyword evidence="2" id="KW-0812">Transmembrane</keyword>
<dbReference type="Proteomes" id="UP001642360">
    <property type="component" value="Unassembled WGS sequence"/>
</dbReference>
<reference evidence="4 5" key="1">
    <citation type="submission" date="2024-02" db="EMBL/GenBank/DDBJ databases">
        <authorList>
            <person name="Vignale AGUSTIN F."/>
            <person name="Sosa J E."/>
            <person name="Modenutti C."/>
        </authorList>
    </citation>
    <scope>NUCLEOTIDE SEQUENCE [LARGE SCALE GENOMIC DNA]</scope>
</reference>
<evidence type="ECO:0000313" key="4">
    <source>
        <dbReference type="EMBL" id="CAK9173585.1"/>
    </source>
</evidence>
<proteinExistence type="inferred from homology"/>
<accession>A0ABC8TVR0</accession>
<keyword evidence="2" id="KW-0472">Membrane</keyword>
<name>A0ABC8TVR0_9AQUA</name>
<comment type="caution">
    <text evidence="4">The sequence shown here is derived from an EMBL/GenBank/DDBJ whole genome shotgun (WGS) entry which is preliminary data.</text>
</comment>
<dbReference type="AlphaFoldDB" id="A0ABC8TVR0"/>
<dbReference type="PANTHER" id="PTHR37232">
    <property type="entry name" value="FASCICLIN DOMAIN PROTEIN"/>
    <property type="match status" value="1"/>
</dbReference>
<dbReference type="EMBL" id="CAUOFW020006169">
    <property type="protein sequence ID" value="CAK9173585.1"/>
    <property type="molecule type" value="Genomic_DNA"/>
</dbReference>
<dbReference type="PANTHER" id="PTHR37232:SF2">
    <property type="entry name" value="FAS1 DOMAIN-CONTAINING PROTEIN"/>
    <property type="match status" value="1"/>
</dbReference>
<keyword evidence="5" id="KW-1185">Reference proteome</keyword>
<feature type="transmembrane region" description="Helical" evidence="2">
    <location>
        <begin position="12"/>
        <end position="31"/>
    </location>
</feature>
<gene>
    <name evidence="4" type="ORF">ILEXP_LOCUS43319</name>
</gene>
<dbReference type="SUPFAM" id="SSF82153">
    <property type="entry name" value="FAS1 domain"/>
    <property type="match status" value="1"/>
</dbReference>
<dbReference type="InterPro" id="IPR000782">
    <property type="entry name" value="FAS1_domain"/>
</dbReference>
<feature type="domain" description="FAS1" evidence="3">
    <location>
        <begin position="34"/>
        <end position="175"/>
    </location>
</feature>
<dbReference type="Pfam" id="PF02469">
    <property type="entry name" value="Fasciclin"/>
    <property type="match status" value="1"/>
</dbReference>
<evidence type="ECO:0000259" key="3">
    <source>
        <dbReference type="PROSITE" id="PS50213"/>
    </source>
</evidence>
<organism evidence="4 5">
    <name type="scientific">Ilex paraguariensis</name>
    <name type="common">yerba mate</name>
    <dbReference type="NCBI Taxonomy" id="185542"/>
    <lineage>
        <taxon>Eukaryota</taxon>
        <taxon>Viridiplantae</taxon>
        <taxon>Streptophyta</taxon>
        <taxon>Embryophyta</taxon>
        <taxon>Tracheophyta</taxon>
        <taxon>Spermatophyta</taxon>
        <taxon>Magnoliopsida</taxon>
        <taxon>eudicotyledons</taxon>
        <taxon>Gunneridae</taxon>
        <taxon>Pentapetalae</taxon>
        <taxon>asterids</taxon>
        <taxon>campanulids</taxon>
        <taxon>Aquifoliales</taxon>
        <taxon>Aquifoliaceae</taxon>
        <taxon>Ilex</taxon>
    </lineage>
</organism>
<dbReference type="InterPro" id="IPR036378">
    <property type="entry name" value="FAS1_dom_sf"/>
</dbReference>
<keyword evidence="2" id="KW-1133">Transmembrane helix</keyword>
<sequence length="192" mass="21446">MRRGPFLKNSVAFVCVVISISCLLVIFISVLRLPEVGVSMRKGGGAIGSFRPRIGKFGEMIIEMLPEDLAFTIFLPSEKAFERDLSLRVNGSFTAEKVNDTYAILTRILGFSTVPRAITSVTVPFGKELSYDSLSGFNLYIHKDLDGMLVVNRVRSEGVDLKRRKIVVHIMNGVIMDKEFEQSVQPDNNNEE</sequence>
<evidence type="ECO:0000256" key="2">
    <source>
        <dbReference type="SAM" id="Phobius"/>
    </source>
</evidence>